<dbReference type="Proteomes" id="UP001142292">
    <property type="component" value="Unassembled WGS sequence"/>
</dbReference>
<reference evidence="1" key="2">
    <citation type="submission" date="2023-01" db="EMBL/GenBank/DDBJ databases">
        <authorList>
            <person name="Sun Q."/>
            <person name="Evtushenko L."/>
        </authorList>
    </citation>
    <scope>NUCLEOTIDE SEQUENCE</scope>
    <source>
        <strain evidence="1">VKM Ac-1246</strain>
    </source>
</reference>
<dbReference type="EMBL" id="BSEL01000001">
    <property type="protein sequence ID" value="GLJ66190.1"/>
    <property type="molecule type" value="Genomic_DNA"/>
</dbReference>
<evidence type="ECO:0000313" key="2">
    <source>
        <dbReference type="Proteomes" id="UP001142292"/>
    </source>
</evidence>
<proteinExistence type="predicted"/>
<dbReference type="RefSeq" id="WP_189117041.1">
    <property type="nucleotide sequence ID" value="NZ_BMRK01000002.1"/>
</dbReference>
<keyword evidence="2" id="KW-1185">Reference proteome</keyword>
<evidence type="ECO:0000313" key="1">
    <source>
        <dbReference type="EMBL" id="GLJ66190.1"/>
    </source>
</evidence>
<reference evidence="1" key="1">
    <citation type="journal article" date="2014" name="Int. J. Syst. Evol. Microbiol.">
        <title>Complete genome of a new Firmicutes species belonging to the dominant human colonic microbiota ('Ruminococcus bicirculans') reveals two chromosomes and a selective capacity to utilize plant glucans.</title>
        <authorList>
            <consortium name="NISC Comparative Sequencing Program"/>
            <person name="Wegmann U."/>
            <person name="Louis P."/>
            <person name="Goesmann A."/>
            <person name="Henrissat B."/>
            <person name="Duncan S.H."/>
            <person name="Flint H.J."/>
        </authorList>
    </citation>
    <scope>NUCLEOTIDE SEQUENCE</scope>
    <source>
        <strain evidence="1">VKM Ac-1246</strain>
    </source>
</reference>
<organism evidence="1 2">
    <name type="scientific">Nocardioides luteus</name>
    <dbReference type="NCBI Taxonomy" id="1844"/>
    <lineage>
        <taxon>Bacteria</taxon>
        <taxon>Bacillati</taxon>
        <taxon>Actinomycetota</taxon>
        <taxon>Actinomycetes</taxon>
        <taxon>Propionibacteriales</taxon>
        <taxon>Nocardioidaceae</taxon>
        <taxon>Nocardioides</taxon>
    </lineage>
</organism>
<gene>
    <name evidence="1" type="ORF">GCM10017579_02260</name>
</gene>
<evidence type="ECO:0008006" key="3">
    <source>
        <dbReference type="Google" id="ProtNLM"/>
    </source>
</evidence>
<sequence length="133" mass="14946">MPPDWTIDATNASLQTLEAPKDATGFPPGRGGIGVGSLAGGDQAEQFDWVAKHAKENDYAGYDNFKRLPDEVINGTKFFRFQFDSEAVWWDVYGTVTADGEHSILIEWQFDKTIDRKQAEDIWSPVMPTFKMP</sequence>
<protein>
    <recommendedName>
        <fullName evidence="3">SnoaL-like domain-containing protein</fullName>
    </recommendedName>
</protein>
<accession>A0ABQ5SPW3</accession>
<name>A0ABQ5SPW3_9ACTN</name>
<comment type="caution">
    <text evidence="1">The sequence shown here is derived from an EMBL/GenBank/DDBJ whole genome shotgun (WGS) entry which is preliminary data.</text>
</comment>